<dbReference type="STRING" id="1121279.SAMN02745887_00419"/>
<feature type="domain" description="Transglutaminase-like" evidence="2">
    <location>
        <begin position="93"/>
        <end position="186"/>
    </location>
</feature>
<gene>
    <name evidence="3" type="ORF">SAMN02745887_00419</name>
</gene>
<organism evidence="3 4">
    <name type="scientific">Chitinimonas taiwanensis DSM 18899</name>
    <dbReference type="NCBI Taxonomy" id="1121279"/>
    <lineage>
        <taxon>Bacteria</taxon>
        <taxon>Pseudomonadati</taxon>
        <taxon>Pseudomonadota</taxon>
        <taxon>Betaproteobacteria</taxon>
        <taxon>Neisseriales</taxon>
        <taxon>Chitinibacteraceae</taxon>
        <taxon>Chitinimonas</taxon>
    </lineage>
</organism>
<keyword evidence="4" id="KW-1185">Reference proteome</keyword>
<evidence type="ECO:0000256" key="1">
    <source>
        <dbReference type="SAM" id="Phobius"/>
    </source>
</evidence>
<keyword evidence="1" id="KW-0812">Transmembrane</keyword>
<evidence type="ECO:0000259" key="2">
    <source>
        <dbReference type="Pfam" id="PF01841"/>
    </source>
</evidence>
<protein>
    <submittedName>
        <fullName evidence="3">Transglutaminase-like superfamily protein</fullName>
    </submittedName>
</protein>
<dbReference type="Pfam" id="PF01841">
    <property type="entry name" value="Transglut_core"/>
    <property type="match status" value="1"/>
</dbReference>
<dbReference type="InterPro" id="IPR002931">
    <property type="entry name" value="Transglutaminase-like"/>
</dbReference>
<dbReference type="Gene3D" id="3.10.620.30">
    <property type="match status" value="1"/>
</dbReference>
<feature type="transmembrane region" description="Helical" evidence="1">
    <location>
        <begin position="12"/>
        <end position="34"/>
    </location>
</feature>
<keyword evidence="1" id="KW-1133">Transmembrane helix</keyword>
<dbReference type="SUPFAM" id="SSF54001">
    <property type="entry name" value="Cysteine proteinases"/>
    <property type="match status" value="1"/>
</dbReference>
<accession>A0A1K2H6Q6</accession>
<name>A0A1K2H6Q6_9NEIS</name>
<dbReference type="AlphaFoldDB" id="A0A1K2H6Q6"/>
<dbReference type="PROSITE" id="PS51257">
    <property type="entry name" value="PROKAR_LIPOPROTEIN"/>
    <property type="match status" value="1"/>
</dbReference>
<evidence type="ECO:0000313" key="4">
    <source>
        <dbReference type="Proteomes" id="UP000186513"/>
    </source>
</evidence>
<keyword evidence="1" id="KW-0472">Membrane</keyword>
<evidence type="ECO:0000313" key="3">
    <source>
        <dbReference type="EMBL" id="SFZ71627.1"/>
    </source>
</evidence>
<reference evidence="3 4" key="1">
    <citation type="submission" date="2016-11" db="EMBL/GenBank/DDBJ databases">
        <authorList>
            <person name="Jaros S."/>
            <person name="Januszkiewicz K."/>
            <person name="Wedrychowicz H."/>
        </authorList>
    </citation>
    <scope>NUCLEOTIDE SEQUENCE [LARGE SCALE GENOMIC DNA]</scope>
    <source>
        <strain evidence="3 4">DSM 18899</strain>
    </source>
</reference>
<feature type="transmembrane region" description="Helical" evidence="1">
    <location>
        <begin position="310"/>
        <end position="332"/>
    </location>
</feature>
<dbReference type="RefSeq" id="WP_217651384.1">
    <property type="nucleotide sequence ID" value="NZ_FPKR01000002.1"/>
</dbReference>
<dbReference type="InterPro" id="IPR038765">
    <property type="entry name" value="Papain-like_cys_pep_sf"/>
</dbReference>
<dbReference type="EMBL" id="FPKR01000002">
    <property type="protein sequence ID" value="SFZ71627.1"/>
    <property type="molecule type" value="Genomic_DNA"/>
</dbReference>
<proteinExistence type="predicted"/>
<dbReference type="Proteomes" id="UP000186513">
    <property type="component" value="Unassembled WGS sequence"/>
</dbReference>
<sequence length="342" mass="38531">MLVKLAPPRRRWAALAIGCLLVLLACAAMLLPYLRSGSELVRLRNAWLLQDAPRSGVNWTPAAWPADFRQEPGPSMALFATQARALKLAELPDDWQRAQAISRHLLTGSAVLHGGAIQSDLQTTYQRIVQRGDGYCGDFVRAFTALALAAEVPVRQWAFSFDGFGGHGHVWPEIWNRQAQRWQLVDVFNNAYFTAADGQILSALAFRQALREAPDSIRMQRLVAEARPGYAEPAKAWDYYRRGQNEWYLWWGNNVFEYDRAVLVRALGGVSRSLEQVGGILQGVQPRLQVLEEPANLNQLQALRSLRLQLQWLVVLGAVAKLGLLLSLIMLWRTRPSRQETR</sequence>